<keyword evidence="1" id="KW-0812">Transmembrane</keyword>
<dbReference type="Pfam" id="PF07963">
    <property type="entry name" value="N_methyl"/>
    <property type="match status" value="1"/>
</dbReference>
<evidence type="ECO:0000313" key="2">
    <source>
        <dbReference type="EMBL" id="MEA9357927.1"/>
    </source>
</evidence>
<evidence type="ECO:0000256" key="1">
    <source>
        <dbReference type="SAM" id="Phobius"/>
    </source>
</evidence>
<accession>A0ABU5VY96</accession>
<protein>
    <submittedName>
        <fullName evidence="2">Prepilin-type N-terminal cleavage/methylation domain-containing protein</fullName>
    </submittedName>
</protein>
<sequence length="237" mass="26791">MQKRQLLSNFIQPKLLKSNKGFTLIEILIAFVLILFVLTMAMSDTFNTGADLEKESNNLERAVRFMSDEAALRNAVVRLHFMLNKAPQEYAIEYGPSDSFILPPESDTAIKILTKEEEEKAAKQTKEINLKFNKVQEFQDSNTEVSDNVKILGVGNASSEKFMSTGDVSVYSFPTGEKDDALIILANDEEVISLEINPFNSKIEKKKFKIVPVGTRELSDLQAEKAKEIFETWLKDK</sequence>
<reference evidence="2 3" key="1">
    <citation type="submission" date="2023-11" db="EMBL/GenBank/DDBJ databases">
        <title>A Novel Polar Bacteriovorax (B. antarcticus) Isolated from the Biocrust in Antarctica.</title>
        <authorList>
            <person name="Mun W."/>
            <person name="Choi S.Y."/>
            <person name="Mitchell R.J."/>
        </authorList>
    </citation>
    <scope>NUCLEOTIDE SEQUENCE [LARGE SCALE GENOMIC DNA]</scope>
    <source>
        <strain evidence="2 3">PP10</strain>
    </source>
</reference>
<proteinExistence type="predicted"/>
<dbReference type="Proteomes" id="UP001302274">
    <property type="component" value="Unassembled WGS sequence"/>
</dbReference>
<keyword evidence="1" id="KW-0472">Membrane</keyword>
<feature type="transmembrane region" description="Helical" evidence="1">
    <location>
        <begin position="21"/>
        <end position="42"/>
    </location>
</feature>
<gene>
    <name evidence="2" type="ORF">SHI21_16975</name>
</gene>
<keyword evidence="3" id="KW-1185">Reference proteome</keyword>
<evidence type="ECO:0000313" key="3">
    <source>
        <dbReference type="Proteomes" id="UP001302274"/>
    </source>
</evidence>
<dbReference type="EMBL" id="JAYGJQ010000002">
    <property type="protein sequence ID" value="MEA9357927.1"/>
    <property type="molecule type" value="Genomic_DNA"/>
</dbReference>
<name>A0ABU5VY96_9BACT</name>
<comment type="caution">
    <text evidence="2">The sequence shown here is derived from an EMBL/GenBank/DDBJ whole genome shotgun (WGS) entry which is preliminary data.</text>
</comment>
<dbReference type="NCBIfam" id="TIGR02532">
    <property type="entry name" value="IV_pilin_GFxxxE"/>
    <property type="match status" value="1"/>
</dbReference>
<dbReference type="PROSITE" id="PS00409">
    <property type="entry name" value="PROKAR_NTER_METHYL"/>
    <property type="match status" value="1"/>
</dbReference>
<dbReference type="InterPro" id="IPR012902">
    <property type="entry name" value="N_methyl_site"/>
</dbReference>
<dbReference type="RefSeq" id="WP_323578120.1">
    <property type="nucleotide sequence ID" value="NZ_JAYGJQ010000002.1"/>
</dbReference>
<keyword evidence="1" id="KW-1133">Transmembrane helix</keyword>
<organism evidence="2 3">
    <name type="scientific">Bacteriovorax antarcticus</name>
    <dbReference type="NCBI Taxonomy" id="3088717"/>
    <lineage>
        <taxon>Bacteria</taxon>
        <taxon>Pseudomonadati</taxon>
        <taxon>Bdellovibrionota</taxon>
        <taxon>Bacteriovoracia</taxon>
        <taxon>Bacteriovoracales</taxon>
        <taxon>Bacteriovoracaceae</taxon>
        <taxon>Bacteriovorax</taxon>
    </lineage>
</organism>